<keyword evidence="1" id="KW-0812">Transmembrane</keyword>
<evidence type="ECO:0000256" key="1">
    <source>
        <dbReference type="SAM" id="Phobius"/>
    </source>
</evidence>
<evidence type="ECO:0000259" key="2">
    <source>
        <dbReference type="Pfam" id="PF01882"/>
    </source>
</evidence>
<sequence>MMKSFYLTRNLFVCLGVCVLFFSFGMINEVFFVVGKVLFFLTWLVVLGETILLFDTKEIICVSRILPKKLSNGDENQVELEIKNFTKKSFIGYFVEELPEQLQIRKWERSFSLKSLEEKAINYLVFPKTRGEYEWGGTNVLLQLGSWSLVARRERFFFTQTVACFPSFEQFKKIPISAIVNNVQNSEKVVQRIGQSLEFEQIKEYSRGDDYRHLNWKASAKRGLMMVNQYQDERSQDIYCAIDLGRTMKMPFDGQTLLDYAINGTLALSKAIITMSDKAGLVGFSYDRCDYLPAKKDLKQFGKINDLLYNLETKFKESDFERLYKFARINIRQRSLLVIFTNFDSVNAMHRNLPYLKALSRYHLVLVVFFENSEVAQIVDNQAKDLKEIYDFTIGQSLILQNKLIAKELNKHGIKALHTKPENLSLGLINTYMDIKKKRLI</sequence>
<feature type="transmembrane region" description="Helical" evidence="1">
    <location>
        <begin position="7"/>
        <end position="27"/>
    </location>
</feature>
<feature type="domain" description="DUF58" evidence="2">
    <location>
        <begin position="202"/>
        <end position="366"/>
    </location>
</feature>
<dbReference type="Proteomes" id="UP001204144">
    <property type="component" value="Unassembled WGS sequence"/>
</dbReference>
<dbReference type="PANTHER" id="PTHR33608:SF3">
    <property type="entry name" value="SLR2013 PROTEIN"/>
    <property type="match status" value="1"/>
</dbReference>
<keyword evidence="1" id="KW-1133">Transmembrane helix</keyword>
<dbReference type="PANTHER" id="PTHR33608">
    <property type="entry name" value="BLL2464 PROTEIN"/>
    <property type="match status" value="1"/>
</dbReference>
<dbReference type="InterPro" id="IPR002881">
    <property type="entry name" value="DUF58"/>
</dbReference>
<evidence type="ECO:0000313" key="4">
    <source>
        <dbReference type="Proteomes" id="UP001204144"/>
    </source>
</evidence>
<dbReference type="EMBL" id="RJUF01000007">
    <property type="protein sequence ID" value="MCP9762178.1"/>
    <property type="molecule type" value="Genomic_DNA"/>
</dbReference>
<keyword evidence="1" id="KW-0472">Membrane</keyword>
<reference evidence="3 4" key="1">
    <citation type="submission" date="2018-11" db="EMBL/GenBank/DDBJ databases">
        <title>Novel bacteria species description.</title>
        <authorList>
            <person name="Han J.-H."/>
        </authorList>
    </citation>
    <scope>NUCLEOTIDE SEQUENCE [LARGE SCALE GENOMIC DNA]</scope>
    <source>
        <strain evidence="3 4">KCTC23259</strain>
    </source>
</reference>
<organism evidence="3 4">
    <name type="scientific">Lacihabitans soyangensis</name>
    <dbReference type="NCBI Taxonomy" id="869394"/>
    <lineage>
        <taxon>Bacteria</taxon>
        <taxon>Pseudomonadati</taxon>
        <taxon>Bacteroidota</taxon>
        <taxon>Cytophagia</taxon>
        <taxon>Cytophagales</taxon>
        <taxon>Leadbetterellaceae</taxon>
        <taxon>Lacihabitans</taxon>
    </lineage>
</organism>
<dbReference type="RefSeq" id="WP_255035932.1">
    <property type="nucleotide sequence ID" value="NZ_RJUF01000007.1"/>
</dbReference>
<evidence type="ECO:0000313" key="3">
    <source>
        <dbReference type="EMBL" id="MCP9762178.1"/>
    </source>
</evidence>
<name>A0AAE3GZL4_9BACT</name>
<feature type="transmembrane region" description="Helical" evidence="1">
    <location>
        <begin position="33"/>
        <end position="54"/>
    </location>
</feature>
<dbReference type="AlphaFoldDB" id="A0AAE3GZL4"/>
<dbReference type="Pfam" id="PF01882">
    <property type="entry name" value="DUF58"/>
    <property type="match status" value="1"/>
</dbReference>
<keyword evidence="4" id="KW-1185">Reference proteome</keyword>
<proteinExistence type="predicted"/>
<gene>
    <name evidence="3" type="ORF">EGI31_04370</name>
</gene>
<accession>A0AAE3GZL4</accession>
<protein>
    <submittedName>
        <fullName evidence="3">DUF58 domain-containing protein</fullName>
    </submittedName>
</protein>
<comment type="caution">
    <text evidence="3">The sequence shown here is derived from an EMBL/GenBank/DDBJ whole genome shotgun (WGS) entry which is preliminary data.</text>
</comment>